<sequence length="132" mass="13907">MSKPVTTFFFFIKKLHFASSCFLFLSYIPDEDVRFILCAPNFGAAGLPRPLPAANGLALVVGGGAAMEAQGSSSSSVVADLTFKGLVEVFGAGAAIEPHKSSSSSFVTFTVLFGRKLVAEEVGVKLIIEEID</sequence>
<feature type="signal peptide" evidence="1">
    <location>
        <begin position="1"/>
        <end position="20"/>
    </location>
</feature>
<gene>
    <name evidence="2" type="ORF">OIU84_027310</name>
</gene>
<evidence type="ECO:0000313" key="3">
    <source>
        <dbReference type="Proteomes" id="UP001162972"/>
    </source>
</evidence>
<organism evidence="2 3">
    <name type="scientific">Salix udensis</name>
    <dbReference type="NCBI Taxonomy" id="889485"/>
    <lineage>
        <taxon>Eukaryota</taxon>
        <taxon>Viridiplantae</taxon>
        <taxon>Streptophyta</taxon>
        <taxon>Embryophyta</taxon>
        <taxon>Tracheophyta</taxon>
        <taxon>Spermatophyta</taxon>
        <taxon>Magnoliopsida</taxon>
        <taxon>eudicotyledons</taxon>
        <taxon>Gunneridae</taxon>
        <taxon>Pentapetalae</taxon>
        <taxon>rosids</taxon>
        <taxon>fabids</taxon>
        <taxon>Malpighiales</taxon>
        <taxon>Salicaceae</taxon>
        <taxon>Saliceae</taxon>
        <taxon>Salix</taxon>
    </lineage>
</organism>
<evidence type="ECO:0000313" key="2">
    <source>
        <dbReference type="EMBL" id="KAJ6422326.1"/>
    </source>
</evidence>
<keyword evidence="3" id="KW-1185">Reference proteome</keyword>
<keyword evidence="1" id="KW-0732">Signal</keyword>
<reference evidence="2 3" key="1">
    <citation type="journal article" date="2023" name="Int. J. Mol. Sci.">
        <title>De Novo Assembly and Annotation of 11 Diverse Shrub Willow (Salix) Genomes Reveals Novel Gene Organization in Sex-Linked Regions.</title>
        <authorList>
            <person name="Hyden B."/>
            <person name="Feng K."/>
            <person name="Yates T.B."/>
            <person name="Jawdy S."/>
            <person name="Cereghino C."/>
            <person name="Smart L.B."/>
            <person name="Muchero W."/>
        </authorList>
    </citation>
    <scope>NUCLEOTIDE SEQUENCE [LARGE SCALE GENOMIC DNA]</scope>
    <source>
        <tissue evidence="2">Shoot tip</tissue>
    </source>
</reference>
<dbReference type="AlphaFoldDB" id="A0AAD6KF36"/>
<proteinExistence type="predicted"/>
<evidence type="ECO:0000256" key="1">
    <source>
        <dbReference type="SAM" id="SignalP"/>
    </source>
</evidence>
<name>A0AAD6KF36_9ROSI</name>
<comment type="caution">
    <text evidence="2">The sequence shown here is derived from an EMBL/GenBank/DDBJ whole genome shotgun (WGS) entry which is preliminary data.</text>
</comment>
<dbReference type="Proteomes" id="UP001162972">
    <property type="component" value="Chromosome 19"/>
</dbReference>
<feature type="chain" id="PRO_5042142219" evidence="1">
    <location>
        <begin position="21"/>
        <end position="132"/>
    </location>
</feature>
<protein>
    <submittedName>
        <fullName evidence="2">Uncharacterized protein</fullName>
    </submittedName>
</protein>
<dbReference type="EMBL" id="JAPFFJ010000007">
    <property type="protein sequence ID" value="KAJ6422326.1"/>
    <property type="molecule type" value="Genomic_DNA"/>
</dbReference>
<accession>A0AAD6KF36</accession>